<evidence type="ECO:0000313" key="1">
    <source>
        <dbReference type="EMBL" id="PIQ73689.1"/>
    </source>
</evidence>
<comment type="caution">
    <text evidence="1">The sequence shown here is derived from an EMBL/GenBank/DDBJ whole genome shotgun (WGS) entry which is preliminary data.</text>
</comment>
<evidence type="ECO:0008006" key="3">
    <source>
        <dbReference type="Google" id="ProtNLM"/>
    </source>
</evidence>
<dbReference type="AlphaFoldDB" id="A0A2M6IUT7"/>
<dbReference type="Proteomes" id="UP000231056">
    <property type="component" value="Unassembled WGS sequence"/>
</dbReference>
<accession>A0A2M6IUT7</accession>
<organism evidence="1 2">
    <name type="scientific">Candidatus Roizmanbacteria bacterium CG11_big_fil_rev_8_21_14_0_20_36_8</name>
    <dbReference type="NCBI Taxonomy" id="1974856"/>
    <lineage>
        <taxon>Bacteria</taxon>
        <taxon>Candidatus Roizmaniibacteriota</taxon>
    </lineage>
</organism>
<proteinExistence type="predicted"/>
<dbReference type="EMBL" id="PCVM01000024">
    <property type="protein sequence ID" value="PIQ73689.1"/>
    <property type="molecule type" value="Genomic_DNA"/>
</dbReference>
<gene>
    <name evidence="1" type="ORF">COV58_01125</name>
</gene>
<evidence type="ECO:0000313" key="2">
    <source>
        <dbReference type="Proteomes" id="UP000231056"/>
    </source>
</evidence>
<name>A0A2M6IUT7_9BACT</name>
<sequence length="138" mass="15897">MVLNKTILILEDNLKVVSKILDGLSTLEQDQPYEFSIIVLTTHLQVEDYVNSNPKAQFDIILLDRDCKLNESFHILDIERFGADKVISISSIEEYNNEAKGRGVKRVVLKDLQHIDEFAEKVVKEVEKMITPSRLLHF</sequence>
<reference evidence="1 2" key="1">
    <citation type="submission" date="2017-09" db="EMBL/GenBank/DDBJ databases">
        <title>Depth-based differentiation of microbial function through sediment-hosted aquifers and enrichment of novel symbionts in the deep terrestrial subsurface.</title>
        <authorList>
            <person name="Probst A.J."/>
            <person name="Ladd B."/>
            <person name="Jarett J.K."/>
            <person name="Geller-Mcgrath D.E."/>
            <person name="Sieber C.M."/>
            <person name="Emerson J.B."/>
            <person name="Anantharaman K."/>
            <person name="Thomas B.C."/>
            <person name="Malmstrom R."/>
            <person name="Stieglmeier M."/>
            <person name="Klingl A."/>
            <person name="Woyke T."/>
            <person name="Ryan C.M."/>
            <person name="Banfield J.F."/>
        </authorList>
    </citation>
    <scope>NUCLEOTIDE SEQUENCE [LARGE SCALE GENOMIC DNA]</scope>
    <source>
        <strain evidence="1">CG11_big_fil_rev_8_21_14_0_20_36_8</strain>
    </source>
</reference>
<protein>
    <recommendedName>
        <fullName evidence="3">Response regulatory domain-containing protein</fullName>
    </recommendedName>
</protein>